<comment type="function">
    <text evidence="5">Effector that suppresses plant defense responses during pathogen infection.</text>
</comment>
<evidence type="ECO:0000256" key="1">
    <source>
        <dbReference type="ARBA" id="ARBA00004613"/>
    </source>
</evidence>
<evidence type="ECO:0000256" key="3">
    <source>
        <dbReference type="ARBA" id="ARBA00022525"/>
    </source>
</evidence>
<evidence type="ECO:0000313" key="6">
    <source>
        <dbReference type="EMBL" id="KAF4037369.1"/>
    </source>
</evidence>
<comment type="domain">
    <text evidence="5">The RxLR-dEER motif acts to carry the protein into the host cell cytoplasm through binding to cell surface phosphatidylinositol-3-phosphate.</text>
</comment>
<dbReference type="Pfam" id="PF16810">
    <property type="entry name" value="RXLR"/>
    <property type="match status" value="1"/>
</dbReference>
<dbReference type="AlphaFoldDB" id="A0A833W0V3"/>
<proteinExistence type="inferred from homology"/>
<reference evidence="6" key="1">
    <citation type="submission" date="2020-04" db="EMBL/GenBank/DDBJ databases">
        <title>Hybrid Assembly of Korean Phytophthora infestans isolates.</title>
        <authorList>
            <person name="Prokchorchik M."/>
            <person name="Lee Y."/>
            <person name="Seo J."/>
            <person name="Cho J.-H."/>
            <person name="Park Y.-E."/>
            <person name="Jang D.-C."/>
            <person name="Im J.-S."/>
            <person name="Choi J.-G."/>
            <person name="Park H.-J."/>
            <person name="Lee G.-B."/>
            <person name="Lee Y.-G."/>
            <person name="Hong S.-Y."/>
            <person name="Cho K."/>
            <person name="Sohn K.H."/>
        </authorList>
    </citation>
    <scope>NUCLEOTIDE SEQUENCE</scope>
    <source>
        <strain evidence="6">KR_1_A1</strain>
        <strain evidence="7">KR_2_A2</strain>
    </source>
</reference>
<organism evidence="6 8">
    <name type="scientific">Phytophthora infestans</name>
    <name type="common">Potato late blight agent</name>
    <name type="synonym">Botrytis infestans</name>
    <dbReference type="NCBI Taxonomy" id="4787"/>
    <lineage>
        <taxon>Eukaryota</taxon>
        <taxon>Sar</taxon>
        <taxon>Stramenopiles</taxon>
        <taxon>Oomycota</taxon>
        <taxon>Peronosporomycetes</taxon>
        <taxon>Peronosporales</taxon>
        <taxon>Peronosporaceae</taxon>
        <taxon>Phytophthora</taxon>
    </lineage>
</organism>
<comment type="caution">
    <text evidence="6">The sequence shown here is derived from an EMBL/GenBank/DDBJ whole genome shotgun (WGS) entry which is preliminary data.</text>
</comment>
<evidence type="ECO:0000256" key="2">
    <source>
        <dbReference type="ARBA" id="ARBA00010400"/>
    </source>
</evidence>
<keyword evidence="8" id="KW-1185">Reference proteome</keyword>
<gene>
    <name evidence="6" type="ORF">GN244_ATG10597</name>
    <name evidence="7" type="ORF">GN958_ATG10935</name>
</gene>
<name>A0A833W0V3_PHYIN</name>
<keyword evidence="3 5" id="KW-0964">Secreted</keyword>
<sequence length="167" mass="18602">MLSSMTTLTNLLWVANLLLNFTEESSVKRFFYVAIAVAATLLVSTDAAFTDSQQKYNLRKSVIGKVGVDTKRSLRSSYFEEEPADWLVNTEERGGGLNSDKLWKLVKSHEAIPVEIAKLNDNLQEKIAGVLIAQNLSLEKFAKKLGIKGAHNAHRNNPFFISGKLTF</sequence>
<dbReference type="InterPro" id="IPR031825">
    <property type="entry name" value="RXLR"/>
</dbReference>
<protein>
    <recommendedName>
        <fullName evidence="5">RxLR effector protein</fullName>
    </recommendedName>
</protein>
<accession>A0A833W0V3</accession>
<evidence type="ECO:0000313" key="7">
    <source>
        <dbReference type="EMBL" id="KAF4139862.1"/>
    </source>
</evidence>
<keyword evidence="4" id="KW-0732">Signal</keyword>
<evidence type="ECO:0000256" key="5">
    <source>
        <dbReference type="RuleBase" id="RU367124"/>
    </source>
</evidence>
<comment type="subcellular location">
    <subcellularLocation>
        <location evidence="1 5">Secreted</location>
    </subcellularLocation>
</comment>
<dbReference type="EMBL" id="JAACNO010001538">
    <property type="protein sequence ID" value="KAF4139862.1"/>
    <property type="molecule type" value="Genomic_DNA"/>
</dbReference>
<dbReference type="Proteomes" id="UP000602510">
    <property type="component" value="Unassembled WGS sequence"/>
</dbReference>
<evidence type="ECO:0000256" key="4">
    <source>
        <dbReference type="ARBA" id="ARBA00022729"/>
    </source>
</evidence>
<dbReference type="EMBL" id="WSZM01000242">
    <property type="protein sequence ID" value="KAF4037369.1"/>
    <property type="molecule type" value="Genomic_DNA"/>
</dbReference>
<evidence type="ECO:0000313" key="8">
    <source>
        <dbReference type="Proteomes" id="UP000602510"/>
    </source>
</evidence>
<comment type="similarity">
    <text evidence="2 5">Belongs to the RxLR effector family.</text>
</comment>
<dbReference type="Proteomes" id="UP000704712">
    <property type="component" value="Unassembled WGS sequence"/>
</dbReference>